<evidence type="ECO:0000256" key="5">
    <source>
        <dbReference type="ARBA" id="ARBA00022598"/>
    </source>
</evidence>
<keyword evidence="8 12" id="KW-0648">Protein biosynthesis</keyword>
<comment type="subcellular location">
    <subcellularLocation>
        <location evidence="1 12">Cytoplasm</location>
    </subcellularLocation>
</comment>
<dbReference type="PANTHER" id="PTHR43697">
    <property type="entry name" value="SERYL-TRNA SYNTHETASE"/>
    <property type="match status" value="1"/>
</dbReference>
<feature type="coiled-coil region" evidence="15">
    <location>
        <begin position="63"/>
        <end position="104"/>
    </location>
</feature>
<dbReference type="PIRSF" id="PIRSF001529">
    <property type="entry name" value="Ser-tRNA-synth_IIa"/>
    <property type="match status" value="1"/>
</dbReference>
<evidence type="ECO:0000259" key="16">
    <source>
        <dbReference type="PROSITE" id="PS50862"/>
    </source>
</evidence>
<keyword evidence="5 12" id="KW-0436">Ligase</keyword>
<keyword evidence="9 12" id="KW-0030">Aminoacyl-tRNA synthetase</keyword>
<comment type="caution">
    <text evidence="12">Lacks conserved residue(s) required for the propagation of feature annotation.</text>
</comment>
<evidence type="ECO:0000256" key="3">
    <source>
        <dbReference type="ARBA" id="ARBA00010728"/>
    </source>
</evidence>
<evidence type="ECO:0000256" key="4">
    <source>
        <dbReference type="ARBA" id="ARBA00022490"/>
    </source>
</evidence>
<dbReference type="UniPathway" id="UPA00906">
    <property type="reaction ID" value="UER00895"/>
</dbReference>
<dbReference type="Proteomes" id="UP000598633">
    <property type="component" value="Unassembled WGS sequence"/>
</dbReference>
<evidence type="ECO:0000313" key="17">
    <source>
        <dbReference type="EMBL" id="MBD3870465.1"/>
    </source>
</evidence>
<evidence type="ECO:0000256" key="11">
    <source>
        <dbReference type="ARBA" id="ARBA00048823"/>
    </source>
</evidence>
<evidence type="ECO:0000256" key="14">
    <source>
        <dbReference type="PIRSR" id="PIRSR001529-2"/>
    </source>
</evidence>
<comment type="catalytic activity">
    <reaction evidence="10 12">
        <text>tRNA(Sec) + L-serine + ATP = L-seryl-tRNA(Sec) + AMP + diphosphate + H(+)</text>
        <dbReference type="Rhea" id="RHEA:42580"/>
        <dbReference type="Rhea" id="RHEA-COMP:9742"/>
        <dbReference type="Rhea" id="RHEA-COMP:10128"/>
        <dbReference type="ChEBI" id="CHEBI:15378"/>
        <dbReference type="ChEBI" id="CHEBI:30616"/>
        <dbReference type="ChEBI" id="CHEBI:33019"/>
        <dbReference type="ChEBI" id="CHEBI:33384"/>
        <dbReference type="ChEBI" id="CHEBI:78442"/>
        <dbReference type="ChEBI" id="CHEBI:78533"/>
        <dbReference type="ChEBI" id="CHEBI:456215"/>
        <dbReference type="EC" id="6.1.1.11"/>
    </reaction>
</comment>
<keyword evidence="4 12" id="KW-0963">Cytoplasm</keyword>
<comment type="catalytic activity">
    <reaction evidence="11 12">
        <text>tRNA(Ser) + L-serine + ATP = L-seryl-tRNA(Ser) + AMP + diphosphate + H(+)</text>
        <dbReference type="Rhea" id="RHEA:12292"/>
        <dbReference type="Rhea" id="RHEA-COMP:9669"/>
        <dbReference type="Rhea" id="RHEA-COMP:9703"/>
        <dbReference type="ChEBI" id="CHEBI:15378"/>
        <dbReference type="ChEBI" id="CHEBI:30616"/>
        <dbReference type="ChEBI" id="CHEBI:33019"/>
        <dbReference type="ChEBI" id="CHEBI:33384"/>
        <dbReference type="ChEBI" id="CHEBI:78442"/>
        <dbReference type="ChEBI" id="CHEBI:78533"/>
        <dbReference type="ChEBI" id="CHEBI:456215"/>
        <dbReference type="EC" id="6.1.1.11"/>
    </reaction>
</comment>
<dbReference type="Gene3D" id="3.30.930.10">
    <property type="entry name" value="Bira Bifunctional Protein, Domain 2"/>
    <property type="match status" value="1"/>
</dbReference>
<dbReference type="InterPro" id="IPR033729">
    <property type="entry name" value="SerRS_core"/>
</dbReference>
<dbReference type="InterPro" id="IPR006195">
    <property type="entry name" value="aa-tRNA-synth_II"/>
</dbReference>
<dbReference type="InterPro" id="IPR045864">
    <property type="entry name" value="aa-tRNA-synth_II/BPL/LPL"/>
</dbReference>
<feature type="binding site" evidence="12">
    <location>
        <position position="386"/>
    </location>
    <ligand>
        <name>L-serine</name>
        <dbReference type="ChEBI" id="CHEBI:33384"/>
    </ligand>
</feature>
<feature type="binding site" evidence="13">
    <location>
        <position position="263"/>
    </location>
    <ligand>
        <name>L-serine</name>
        <dbReference type="ChEBI" id="CHEBI:33384"/>
    </ligand>
</feature>
<keyword evidence="15" id="KW-0175">Coiled coil</keyword>
<gene>
    <name evidence="12 17" type="primary">serS</name>
    <name evidence="17" type="ORF">IFJ97_03800</name>
</gene>
<dbReference type="GO" id="GO:0016260">
    <property type="term" value="P:selenocysteine biosynthetic process"/>
    <property type="evidence" value="ECO:0007669"/>
    <property type="project" value="UniProtKB-UniRule"/>
</dbReference>
<dbReference type="PANTHER" id="PTHR43697:SF1">
    <property type="entry name" value="SERINE--TRNA LIGASE"/>
    <property type="match status" value="1"/>
</dbReference>
<feature type="binding site" evidence="13">
    <location>
        <position position="232"/>
    </location>
    <ligand>
        <name>L-serine</name>
        <dbReference type="ChEBI" id="CHEBI:33384"/>
    </ligand>
</feature>
<evidence type="ECO:0000256" key="7">
    <source>
        <dbReference type="ARBA" id="ARBA00022840"/>
    </source>
</evidence>
<dbReference type="AlphaFoldDB" id="A0A8J6Y4V8"/>
<feature type="binding site" evidence="13">
    <location>
        <position position="384"/>
    </location>
    <ligand>
        <name>L-serine</name>
        <dbReference type="ChEBI" id="CHEBI:33384"/>
    </ligand>
</feature>
<evidence type="ECO:0000256" key="10">
    <source>
        <dbReference type="ARBA" id="ARBA00047929"/>
    </source>
</evidence>
<keyword evidence="6 12" id="KW-0547">Nucleotide-binding</keyword>
<dbReference type="Gene3D" id="1.10.287.40">
    <property type="entry name" value="Serine-tRNA synthetase, tRNA binding domain"/>
    <property type="match status" value="1"/>
</dbReference>
<evidence type="ECO:0000256" key="1">
    <source>
        <dbReference type="ARBA" id="ARBA00004496"/>
    </source>
</evidence>
<dbReference type="GO" id="GO:0006434">
    <property type="term" value="P:seryl-tRNA aminoacylation"/>
    <property type="evidence" value="ECO:0007669"/>
    <property type="project" value="UniProtKB-UniRule"/>
</dbReference>
<dbReference type="HAMAP" id="MF_00176">
    <property type="entry name" value="Ser_tRNA_synth_type1"/>
    <property type="match status" value="1"/>
</dbReference>
<dbReference type="SUPFAM" id="SSF46589">
    <property type="entry name" value="tRNA-binding arm"/>
    <property type="match status" value="1"/>
</dbReference>
<proteinExistence type="inferred from homology"/>
<dbReference type="CDD" id="cd00770">
    <property type="entry name" value="SerRS_core"/>
    <property type="match status" value="1"/>
</dbReference>
<evidence type="ECO:0000256" key="15">
    <source>
        <dbReference type="SAM" id="Coils"/>
    </source>
</evidence>
<name>A0A8J6Y4V8_9BACT</name>
<comment type="domain">
    <text evidence="12">Consists of two distinct domains, a catalytic core and a N-terminal extension that is involved in tRNA binding.</text>
</comment>
<comment type="function">
    <text evidence="12">Catalyzes the attachment of serine to tRNA(Ser). Is also able to aminoacylate tRNA(Sec) with serine, to form the misacylated tRNA L-seryl-tRNA(Sec), which will be further converted into selenocysteinyl-tRNA(Sec).</text>
</comment>
<feature type="binding site" evidence="12 14">
    <location>
        <begin position="350"/>
        <end position="353"/>
    </location>
    <ligand>
        <name>ATP</name>
        <dbReference type="ChEBI" id="CHEBI:30616"/>
    </ligand>
</feature>
<comment type="subunit">
    <text evidence="12">Homodimer. The tRNA molecule binds across the dimer.</text>
</comment>
<evidence type="ECO:0000256" key="9">
    <source>
        <dbReference type="ARBA" id="ARBA00023146"/>
    </source>
</evidence>
<dbReference type="InterPro" id="IPR042103">
    <property type="entry name" value="SerRS_1_N_sf"/>
</dbReference>
<feature type="domain" description="Aminoacyl-transfer RNA synthetases class-II family profile" evidence="16">
    <location>
        <begin position="174"/>
        <end position="411"/>
    </location>
</feature>
<feature type="binding site" evidence="12 13">
    <location>
        <position position="286"/>
    </location>
    <ligand>
        <name>L-serine</name>
        <dbReference type="ChEBI" id="CHEBI:33384"/>
    </ligand>
</feature>
<protein>
    <recommendedName>
        <fullName evidence="12">Serine--tRNA ligase</fullName>
        <ecNumber evidence="12">6.1.1.11</ecNumber>
    </recommendedName>
    <alternativeName>
        <fullName evidence="12">Seryl-tRNA synthetase</fullName>
        <shortName evidence="12">SerRS</shortName>
    </alternativeName>
    <alternativeName>
        <fullName evidence="12">Seryl-tRNA(Ser/Sec) synthetase</fullName>
    </alternativeName>
</protein>
<evidence type="ECO:0000256" key="13">
    <source>
        <dbReference type="PIRSR" id="PIRSR001529-1"/>
    </source>
</evidence>
<dbReference type="InterPro" id="IPR010978">
    <property type="entry name" value="tRNA-bd_arm"/>
</dbReference>
<reference evidence="17 18" key="1">
    <citation type="submission" date="2020-08" db="EMBL/GenBank/DDBJ databases">
        <title>Acidobacteriota in marine sediments use diverse sulfur dissimilation pathways.</title>
        <authorList>
            <person name="Wasmund K."/>
        </authorList>
    </citation>
    <scope>NUCLEOTIDE SEQUENCE [LARGE SCALE GENOMIC DNA]</scope>
    <source>
        <strain evidence="17">MAG AM3-A</strain>
    </source>
</reference>
<dbReference type="Pfam" id="PF00587">
    <property type="entry name" value="tRNA-synt_2b"/>
    <property type="match status" value="1"/>
</dbReference>
<dbReference type="SUPFAM" id="SSF55681">
    <property type="entry name" value="Class II aaRS and biotin synthetases"/>
    <property type="match status" value="1"/>
</dbReference>
<dbReference type="Pfam" id="PF02403">
    <property type="entry name" value="Seryl_tRNA_N"/>
    <property type="match status" value="1"/>
</dbReference>
<dbReference type="EMBL" id="JACXWA010000062">
    <property type="protein sequence ID" value="MBD3870465.1"/>
    <property type="molecule type" value="Genomic_DNA"/>
</dbReference>
<dbReference type="EC" id="6.1.1.11" evidence="12"/>
<keyword evidence="7 12" id="KW-0067">ATP-binding</keyword>
<accession>A0A8J6Y4V8</accession>
<dbReference type="NCBIfam" id="TIGR00414">
    <property type="entry name" value="serS"/>
    <property type="match status" value="1"/>
</dbReference>
<sequence length="427" mass="48079">MLARDLFRNDPERIRTMLAERHTEANLDRLLEVDASWRDVLVQVEELKARRNAGSKEIGGLYREGRQDQAEELKTEMSTLGEEIKDLEGRAKGFEAELGELELQIPNLFDESVPVGVDEDANRVERIWGEHPEFDFEPKAHWDLGPELGMVDFERAAKIASSRFAVLRGKGAALERALISYMLDVHTGHHGYTEIIPPYLVNSASLFGTGQLPKFADDLFRVKDFDLYLVPTAEVPLTNLHRDETLDESELPVRYCASTPCFRAEAGSHGRDVRGLIRQHQFHKVELVQFVRPEESWDRLEELCGHAEAVLQGLELPYRVVTLASGDLGFSAAKTYDLEVWLPALGCYREISSCTNFTDFQARRAHLRFRPSQGGKSRHLHTLNGSGLAAGRTMVAVLENYQQADGSVVVPDVLRPYMGGLEVIEPQ</sequence>
<feature type="binding site" evidence="12">
    <location>
        <begin position="232"/>
        <end position="234"/>
    </location>
    <ligand>
        <name>L-serine</name>
        <dbReference type="ChEBI" id="CHEBI:33384"/>
    </ligand>
</feature>
<dbReference type="GO" id="GO:0005737">
    <property type="term" value="C:cytoplasm"/>
    <property type="evidence" value="ECO:0007669"/>
    <property type="project" value="UniProtKB-SubCell"/>
</dbReference>
<comment type="pathway">
    <text evidence="2 12">Aminoacyl-tRNA biosynthesis; selenocysteinyl-tRNA(Sec) biosynthesis; L-seryl-tRNA(Sec) from L-serine and tRNA(Sec): step 1/1.</text>
</comment>
<evidence type="ECO:0000256" key="12">
    <source>
        <dbReference type="HAMAP-Rule" id="MF_00176"/>
    </source>
</evidence>
<dbReference type="InterPro" id="IPR002317">
    <property type="entry name" value="Ser-tRNA-ligase_type_1"/>
</dbReference>
<comment type="similarity">
    <text evidence="3 12">Belongs to the class-II aminoacyl-tRNA synthetase family. Type-1 seryl-tRNA synthetase subfamily.</text>
</comment>
<comment type="caution">
    <text evidence="17">The sequence shown here is derived from an EMBL/GenBank/DDBJ whole genome shotgun (WGS) entry which is preliminary data.</text>
</comment>
<dbReference type="PRINTS" id="PR00981">
    <property type="entry name" value="TRNASYNTHSER"/>
</dbReference>
<dbReference type="GO" id="GO:0004828">
    <property type="term" value="F:serine-tRNA ligase activity"/>
    <property type="evidence" value="ECO:0007669"/>
    <property type="project" value="UniProtKB-UniRule"/>
</dbReference>
<evidence type="ECO:0000256" key="6">
    <source>
        <dbReference type="ARBA" id="ARBA00022741"/>
    </source>
</evidence>
<feature type="binding site" evidence="12 14">
    <location>
        <begin position="263"/>
        <end position="265"/>
    </location>
    <ligand>
        <name>ATP</name>
        <dbReference type="ChEBI" id="CHEBI:30616"/>
    </ligand>
</feature>
<evidence type="ECO:0000256" key="2">
    <source>
        <dbReference type="ARBA" id="ARBA00005045"/>
    </source>
</evidence>
<dbReference type="InterPro" id="IPR015866">
    <property type="entry name" value="Ser-tRNA-synth_1_N"/>
</dbReference>
<evidence type="ECO:0000313" key="18">
    <source>
        <dbReference type="Proteomes" id="UP000598633"/>
    </source>
</evidence>
<evidence type="ECO:0000256" key="8">
    <source>
        <dbReference type="ARBA" id="ARBA00022917"/>
    </source>
</evidence>
<organism evidence="17 18">
    <name type="scientific">Candidatus Sulfomarinibacter kjeldsenii</name>
    <dbReference type="NCBI Taxonomy" id="2885994"/>
    <lineage>
        <taxon>Bacteria</taxon>
        <taxon>Pseudomonadati</taxon>
        <taxon>Acidobacteriota</taxon>
        <taxon>Thermoanaerobaculia</taxon>
        <taxon>Thermoanaerobaculales</taxon>
        <taxon>Candidatus Sulfomarinibacteraceae</taxon>
        <taxon>Candidatus Sulfomarinibacter</taxon>
    </lineage>
</organism>
<dbReference type="GO" id="GO:0005524">
    <property type="term" value="F:ATP binding"/>
    <property type="evidence" value="ECO:0007669"/>
    <property type="project" value="UniProtKB-UniRule"/>
</dbReference>
<dbReference type="InterPro" id="IPR002314">
    <property type="entry name" value="aa-tRNA-synt_IIb"/>
</dbReference>
<dbReference type="PROSITE" id="PS50862">
    <property type="entry name" value="AA_TRNA_LIGASE_II"/>
    <property type="match status" value="1"/>
</dbReference>